<gene>
    <name evidence="1" type="ORF">PGLA1383_LOCUS1601</name>
</gene>
<proteinExistence type="predicted"/>
<keyword evidence="2" id="KW-1185">Reference proteome</keyword>
<protein>
    <submittedName>
        <fullName evidence="1">Uncharacterized protein</fullName>
    </submittedName>
</protein>
<sequence>DASIKFNIKNSAGEIIATSQRKRSNVWSIFSRNDWQGTIESPTGDLIAALKQEPFTSGDLFQINTWQEWHTKNLRPDLLPNEVVSFLSAVYDIAQKQQTEKNSDW</sequence>
<accession>A0A813D2V9</accession>
<name>A0A813D2V9_POLGL</name>
<dbReference type="AlphaFoldDB" id="A0A813D2V9"/>
<comment type="caution">
    <text evidence="1">The sequence shown here is derived from an EMBL/GenBank/DDBJ whole genome shotgun (WGS) entry which is preliminary data.</text>
</comment>
<organism evidence="1 2">
    <name type="scientific">Polarella glacialis</name>
    <name type="common">Dinoflagellate</name>
    <dbReference type="NCBI Taxonomy" id="89957"/>
    <lineage>
        <taxon>Eukaryota</taxon>
        <taxon>Sar</taxon>
        <taxon>Alveolata</taxon>
        <taxon>Dinophyceae</taxon>
        <taxon>Suessiales</taxon>
        <taxon>Suessiaceae</taxon>
        <taxon>Polarella</taxon>
    </lineage>
</organism>
<dbReference type="Proteomes" id="UP000654075">
    <property type="component" value="Unassembled WGS sequence"/>
</dbReference>
<evidence type="ECO:0000313" key="1">
    <source>
        <dbReference type="EMBL" id="CAE8582604.1"/>
    </source>
</evidence>
<reference evidence="1" key="1">
    <citation type="submission" date="2021-02" db="EMBL/GenBank/DDBJ databases">
        <authorList>
            <person name="Dougan E. K."/>
            <person name="Rhodes N."/>
            <person name="Thang M."/>
            <person name="Chan C."/>
        </authorList>
    </citation>
    <scope>NUCLEOTIDE SEQUENCE</scope>
</reference>
<feature type="non-terminal residue" evidence="1">
    <location>
        <position position="105"/>
    </location>
</feature>
<evidence type="ECO:0000313" key="2">
    <source>
        <dbReference type="Proteomes" id="UP000654075"/>
    </source>
</evidence>
<dbReference type="EMBL" id="CAJNNV010000433">
    <property type="protein sequence ID" value="CAE8582604.1"/>
    <property type="molecule type" value="Genomic_DNA"/>
</dbReference>